<name>L1K2J9_GUITC</name>
<feature type="coiled-coil region" evidence="1">
    <location>
        <begin position="216"/>
        <end position="250"/>
    </location>
</feature>
<dbReference type="AlphaFoldDB" id="L1K2J9"/>
<reference evidence="5" key="2">
    <citation type="submission" date="2012-11" db="EMBL/GenBank/DDBJ databases">
        <authorList>
            <person name="Kuo A."/>
            <person name="Curtis B.A."/>
            <person name="Tanifuji G."/>
            <person name="Burki F."/>
            <person name="Gruber A."/>
            <person name="Irimia M."/>
            <person name="Maruyama S."/>
            <person name="Arias M.C."/>
            <person name="Ball S.G."/>
            <person name="Gile G.H."/>
            <person name="Hirakawa Y."/>
            <person name="Hopkins J.F."/>
            <person name="Rensing S.A."/>
            <person name="Schmutz J."/>
            <person name="Symeonidi A."/>
            <person name="Elias M."/>
            <person name="Eveleigh R.J."/>
            <person name="Herman E.K."/>
            <person name="Klute M.J."/>
            <person name="Nakayama T."/>
            <person name="Obornik M."/>
            <person name="Reyes-Prieto A."/>
            <person name="Armbrust E.V."/>
            <person name="Aves S.J."/>
            <person name="Beiko R.G."/>
            <person name="Coutinho P."/>
            <person name="Dacks J.B."/>
            <person name="Durnford D.G."/>
            <person name="Fast N.M."/>
            <person name="Green B.R."/>
            <person name="Grisdale C."/>
            <person name="Hempe F."/>
            <person name="Henrissat B."/>
            <person name="Hoppner M.P."/>
            <person name="Ishida K.-I."/>
            <person name="Kim E."/>
            <person name="Koreny L."/>
            <person name="Kroth P.G."/>
            <person name="Liu Y."/>
            <person name="Malik S.-B."/>
            <person name="Maier U.G."/>
            <person name="McRose D."/>
            <person name="Mock T."/>
            <person name="Neilson J.A."/>
            <person name="Onodera N.T."/>
            <person name="Poole A.M."/>
            <person name="Pritham E.J."/>
            <person name="Richards T.A."/>
            <person name="Rocap G."/>
            <person name="Roy S.W."/>
            <person name="Sarai C."/>
            <person name="Schaack S."/>
            <person name="Shirato S."/>
            <person name="Slamovits C.H."/>
            <person name="Spencer D.F."/>
            <person name="Suzuki S."/>
            <person name="Worden A.Z."/>
            <person name="Zauner S."/>
            <person name="Barry K."/>
            <person name="Bell C."/>
            <person name="Bharti A.K."/>
            <person name="Crow J.A."/>
            <person name="Grimwood J."/>
            <person name="Kramer R."/>
            <person name="Lindquist E."/>
            <person name="Lucas S."/>
            <person name="Salamov A."/>
            <person name="McFadden G.I."/>
            <person name="Lane C.E."/>
            <person name="Keeling P.J."/>
            <person name="Gray M.W."/>
            <person name="Grigoriev I.V."/>
            <person name="Archibald J.M."/>
        </authorList>
    </citation>
    <scope>NUCLEOTIDE SEQUENCE</scope>
    <source>
        <strain evidence="5">CCMP2712</strain>
    </source>
</reference>
<feature type="region of interest" description="Disordered" evidence="2">
    <location>
        <begin position="141"/>
        <end position="209"/>
    </location>
</feature>
<dbReference type="RefSeq" id="XP_005841789.1">
    <property type="nucleotide sequence ID" value="XM_005841732.1"/>
</dbReference>
<feature type="compositionally biased region" description="Basic and acidic residues" evidence="2">
    <location>
        <begin position="145"/>
        <end position="161"/>
    </location>
</feature>
<dbReference type="GeneID" id="17311737"/>
<protein>
    <submittedName>
        <fullName evidence="3 4">Uncharacterized protein</fullName>
    </submittedName>
</protein>
<dbReference type="HOGENOM" id="CLU_922699_0_0_1"/>
<dbReference type="EnsemblProtists" id="EKX54809">
    <property type="protein sequence ID" value="EKX54809"/>
    <property type="gene ID" value="GUITHDRAFT_131816"/>
</dbReference>
<dbReference type="EMBL" id="JH992966">
    <property type="protein sequence ID" value="EKX54809.1"/>
    <property type="molecule type" value="Genomic_DNA"/>
</dbReference>
<evidence type="ECO:0000313" key="5">
    <source>
        <dbReference type="Proteomes" id="UP000011087"/>
    </source>
</evidence>
<organism evidence="3">
    <name type="scientific">Guillardia theta (strain CCMP2712)</name>
    <name type="common">Cryptophyte</name>
    <dbReference type="NCBI Taxonomy" id="905079"/>
    <lineage>
        <taxon>Eukaryota</taxon>
        <taxon>Cryptophyceae</taxon>
        <taxon>Pyrenomonadales</taxon>
        <taxon>Geminigeraceae</taxon>
        <taxon>Guillardia</taxon>
    </lineage>
</organism>
<sequence>MGTADVADSSSFEFEMSFLDYEDFDVANEASICNLSPFSVGRSPSSSMALDHSARAAGPAEEDRESEMGDIIVQLEMSESAVVRCLQRMFGRLTAMRSSYGALHCQCEAMMKRLQDVNVKLEEEREEKRLLLYELSKALQQQSVREPKDEERQSASRDQSRGSHASDAAPDHAAGHRRDATERSSWSIRPGGVCSPNNKSSSHHDSPAEVLARVRQQESNSERNSLRQEVARLEKECQLLREDRRMTKQRMLADAVNLSLSPSAQLRARLVSVHDSGELAEELVPVPLAAAVVGLPARGEGG</sequence>
<gene>
    <name evidence="3" type="ORF">GUITHDRAFT_131816</name>
</gene>
<reference evidence="3 5" key="1">
    <citation type="journal article" date="2012" name="Nature">
        <title>Algal genomes reveal evolutionary mosaicism and the fate of nucleomorphs.</title>
        <authorList>
            <consortium name="DOE Joint Genome Institute"/>
            <person name="Curtis B.A."/>
            <person name="Tanifuji G."/>
            <person name="Burki F."/>
            <person name="Gruber A."/>
            <person name="Irimia M."/>
            <person name="Maruyama S."/>
            <person name="Arias M.C."/>
            <person name="Ball S.G."/>
            <person name="Gile G.H."/>
            <person name="Hirakawa Y."/>
            <person name="Hopkins J.F."/>
            <person name="Kuo A."/>
            <person name="Rensing S.A."/>
            <person name="Schmutz J."/>
            <person name="Symeonidi A."/>
            <person name="Elias M."/>
            <person name="Eveleigh R.J."/>
            <person name="Herman E.K."/>
            <person name="Klute M.J."/>
            <person name="Nakayama T."/>
            <person name="Obornik M."/>
            <person name="Reyes-Prieto A."/>
            <person name="Armbrust E.V."/>
            <person name="Aves S.J."/>
            <person name="Beiko R.G."/>
            <person name="Coutinho P."/>
            <person name="Dacks J.B."/>
            <person name="Durnford D.G."/>
            <person name="Fast N.M."/>
            <person name="Green B.R."/>
            <person name="Grisdale C.J."/>
            <person name="Hempel F."/>
            <person name="Henrissat B."/>
            <person name="Hoppner M.P."/>
            <person name="Ishida K."/>
            <person name="Kim E."/>
            <person name="Koreny L."/>
            <person name="Kroth P.G."/>
            <person name="Liu Y."/>
            <person name="Malik S.B."/>
            <person name="Maier U.G."/>
            <person name="McRose D."/>
            <person name="Mock T."/>
            <person name="Neilson J.A."/>
            <person name="Onodera N.T."/>
            <person name="Poole A.M."/>
            <person name="Pritham E.J."/>
            <person name="Richards T.A."/>
            <person name="Rocap G."/>
            <person name="Roy S.W."/>
            <person name="Sarai C."/>
            <person name="Schaack S."/>
            <person name="Shirato S."/>
            <person name="Slamovits C.H."/>
            <person name="Spencer D.F."/>
            <person name="Suzuki S."/>
            <person name="Worden A.Z."/>
            <person name="Zauner S."/>
            <person name="Barry K."/>
            <person name="Bell C."/>
            <person name="Bharti A.K."/>
            <person name="Crow J.A."/>
            <person name="Grimwood J."/>
            <person name="Kramer R."/>
            <person name="Lindquist E."/>
            <person name="Lucas S."/>
            <person name="Salamov A."/>
            <person name="McFadden G.I."/>
            <person name="Lane C.E."/>
            <person name="Keeling P.J."/>
            <person name="Gray M.W."/>
            <person name="Grigoriev I.V."/>
            <person name="Archibald J.M."/>
        </authorList>
    </citation>
    <scope>NUCLEOTIDE SEQUENCE</scope>
    <source>
        <strain evidence="3 5">CCMP2712</strain>
    </source>
</reference>
<dbReference type="Proteomes" id="UP000011087">
    <property type="component" value="Unassembled WGS sequence"/>
</dbReference>
<evidence type="ECO:0000256" key="2">
    <source>
        <dbReference type="SAM" id="MobiDB-lite"/>
    </source>
</evidence>
<proteinExistence type="predicted"/>
<feature type="compositionally biased region" description="Basic and acidic residues" evidence="2">
    <location>
        <begin position="169"/>
        <end position="182"/>
    </location>
</feature>
<dbReference type="KEGG" id="gtt:GUITHDRAFT_131816"/>
<feature type="coiled-coil region" evidence="1">
    <location>
        <begin position="107"/>
        <end position="141"/>
    </location>
</feature>
<keyword evidence="5" id="KW-1185">Reference proteome</keyword>
<evidence type="ECO:0000256" key="1">
    <source>
        <dbReference type="SAM" id="Coils"/>
    </source>
</evidence>
<dbReference type="PaxDb" id="55529-EKX54809"/>
<evidence type="ECO:0000313" key="4">
    <source>
        <dbReference type="EnsemblProtists" id="EKX54809"/>
    </source>
</evidence>
<accession>L1K2J9</accession>
<reference evidence="4" key="3">
    <citation type="submission" date="2015-06" db="UniProtKB">
        <authorList>
            <consortium name="EnsemblProtists"/>
        </authorList>
    </citation>
    <scope>IDENTIFICATION</scope>
</reference>
<evidence type="ECO:0000313" key="3">
    <source>
        <dbReference type="EMBL" id="EKX54809.1"/>
    </source>
</evidence>
<keyword evidence="1" id="KW-0175">Coiled coil</keyword>